<evidence type="ECO:0000256" key="4">
    <source>
        <dbReference type="SAM" id="MobiDB-lite"/>
    </source>
</evidence>
<dbReference type="PROSITE" id="PS51375">
    <property type="entry name" value="PPR"/>
    <property type="match status" value="10"/>
</dbReference>
<feature type="compositionally biased region" description="Gly residues" evidence="4">
    <location>
        <begin position="39"/>
        <end position="52"/>
    </location>
</feature>
<evidence type="ECO:0000313" key="7">
    <source>
        <dbReference type="Proteomes" id="UP001064489"/>
    </source>
</evidence>
<keyword evidence="7" id="KW-1185">Reference proteome</keyword>
<feature type="compositionally biased region" description="Basic and acidic residues" evidence="4">
    <location>
        <begin position="394"/>
        <end position="404"/>
    </location>
</feature>
<dbReference type="InterPro" id="IPR011990">
    <property type="entry name" value="TPR-like_helical_dom_sf"/>
</dbReference>
<dbReference type="AlphaFoldDB" id="A0AAD5JBT6"/>
<feature type="repeat" description="PPR" evidence="3">
    <location>
        <begin position="461"/>
        <end position="495"/>
    </location>
</feature>
<dbReference type="Pfam" id="PF01535">
    <property type="entry name" value="PPR"/>
    <property type="match status" value="1"/>
</dbReference>
<name>A0AAD5JBT6_ACENE</name>
<evidence type="ECO:0000259" key="5">
    <source>
        <dbReference type="PROSITE" id="PS51320"/>
    </source>
</evidence>
<keyword evidence="2" id="KW-0677">Repeat</keyword>
<feature type="repeat" description="PPR" evidence="3">
    <location>
        <begin position="566"/>
        <end position="600"/>
    </location>
</feature>
<feature type="repeat" description="PPR" evidence="3">
    <location>
        <begin position="531"/>
        <end position="565"/>
    </location>
</feature>
<dbReference type="InterPro" id="IPR002885">
    <property type="entry name" value="PPR_rpt"/>
</dbReference>
<dbReference type="Pfam" id="PF13041">
    <property type="entry name" value="PPR_2"/>
    <property type="match status" value="5"/>
</dbReference>
<sequence length="870" mass="95212">MLYDFLGSKPTDPSSPVVLAPKTAVSEASPSASASVGASSGGGGGGGGGGRGPISSTSDLASERQGGNHLEGVPFYGTRSDISGPEISTRLGGSKRSNPESAFMAHDYPESLHLMKILRNGAGGERPRRSNDDEVFYGMQSTRPTSASLILQPPTGSRIDANISRWDRSIPMNTSPALQYPTRGGQLVPFMHQVPPNRFKDANAGPPIISQSAADEGSRTGIKGPEILRSSNASAGVTEKNSSAVLPSGSRPKPGTLISEPESSTPPNRQGLTSAGRQMTIFYGGQAHVFDDVHPNKADVIMALAGSNGGSWSTTYSPKSNVRPLTENFLPSGDLEARVASNMALPVPQEIRGRLLATGNISQGTGSNDRILTPTGYQVSNVGAKDTRNPSQAREPRSEEKREIAHRLDKAETVIADSIRLGILPDAVTYNNLIDAYCQLVGVDAAYRVLDRMREAGISPDVVSYNSLMAGAAMEGLLPRLQCLFEEMCQKDIHPDVWSFNTLMHCFFKSGKPDEANKIFWYIMNNDLTSCPATFNIMINGLCKNDYADYALTLFWYLRSCGFVPAIITYNILIDGLCKAGRVKAAKRILRELGKSGNAPNAITYTTVMKCCFKNRQFRQGFEILSEMERKGYTFDGYAYCTVIAALVKVGRTKEATHYVDLMMRNGIQLDIVSYNTLINLYCKEGNLEVVSKLLCEMEERGLECDKYTHTILIQGLCRSGDIKRARQHLHSMNMSFDSKLVAYNCVVDGLGKDGQIDKAMDMFKSMERKDTFTFSSVVHNLCKARRYHCASKILLSCVRNGVKILDSAQRAVLEVSCRLLRKTQLRRLASAKEKEFSNCWNYTLIDIVNKSRQICLSTLRGGDRTTRLQ</sequence>
<feature type="repeat" description="PPR" evidence="3">
    <location>
        <begin position="671"/>
        <end position="705"/>
    </location>
</feature>
<comment type="caution">
    <text evidence="6">The sequence shown here is derived from an EMBL/GenBank/DDBJ whole genome shotgun (WGS) entry which is preliminary data.</text>
</comment>
<dbReference type="NCBIfam" id="TIGR00756">
    <property type="entry name" value="PPR"/>
    <property type="match status" value="8"/>
</dbReference>
<dbReference type="SMART" id="SM00979">
    <property type="entry name" value="TIFY"/>
    <property type="match status" value="1"/>
</dbReference>
<evidence type="ECO:0000313" key="6">
    <source>
        <dbReference type="EMBL" id="KAI9192833.1"/>
    </source>
</evidence>
<dbReference type="Gene3D" id="1.25.40.10">
    <property type="entry name" value="Tetratricopeptide repeat domain"/>
    <property type="match status" value="4"/>
</dbReference>
<feature type="compositionally biased region" description="Polar residues" evidence="4">
    <location>
        <begin position="229"/>
        <end position="245"/>
    </location>
</feature>
<feature type="compositionally biased region" description="Polar residues" evidence="4">
    <location>
        <begin position="362"/>
        <end position="381"/>
    </location>
</feature>
<proteinExistence type="inferred from homology"/>
<reference evidence="6" key="1">
    <citation type="journal article" date="2022" name="Plant J.">
        <title>Strategies of tolerance reflected in two North American maple genomes.</title>
        <authorList>
            <person name="McEvoy S.L."/>
            <person name="Sezen U.U."/>
            <person name="Trouern-Trend A."/>
            <person name="McMahon S.M."/>
            <person name="Schaberg P.G."/>
            <person name="Yang J."/>
            <person name="Wegrzyn J.L."/>
            <person name="Swenson N.G."/>
        </authorList>
    </citation>
    <scope>NUCLEOTIDE SEQUENCE</scope>
    <source>
        <strain evidence="6">91603</strain>
    </source>
</reference>
<evidence type="ECO:0000256" key="3">
    <source>
        <dbReference type="PROSITE-ProRule" id="PRU00708"/>
    </source>
</evidence>
<feature type="repeat" description="PPR" evidence="3">
    <location>
        <begin position="496"/>
        <end position="530"/>
    </location>
</feature>
<feature type="region of interest" description="Disordered" evidence="4">
    <location>
        <begin position="1"/>
        <end position="102"/>
    </location>
</feature>
<feature type="compositionally biased region" description="Low complexity" evidence="4">
    <location>
        <begin position="24"/>
        <end position="38"/>
    </location>
</feature>
<protein>
    <recommendedName>
        <fullName evidence="5">Tify domain-containing protein</fullName>
    </recommendedName>
</protein>
<feature type="repeat" description="PPR" evidence="3">
    <location>
        <begin position="426"/>
        <end position="460"/>
    </location>
</feature>
<accession>A0AAD5JBT6</accession>
<dbReference type="PANTHER" id="PTHR47936">
    <property type="entry name" value="PPR_LONG DOMAIN-CONTAINING PROTEIN"/>
    <property type="match status" value="1"/>
</dbReference>
<evidence type="ECO:0000256" key="2">
    <source>
        <dbReference type="ARBA" id="ARBA00022737"/>
    </source>
</evidence>
<feature type="region of interest" description="Disordered" evidence="4">
    <location>
        <begin position="205"/>
        <end position="273"/>
    </location>
</feature>
<feature type="region of interest" description="Disordered" evidence="4">
    <location>
        <begin position="362"/>
        <end position="404"/>
    </location>
</feature>
<organism evidence="6 7">
    <name type="scientific">Acer negundo</name>
    <name type="common">Box elder</name>
    <dbReference type="NCBI Taxonomy" id="4023"/>
    <lineage>
        <taxon>Eukaryota</taxon>
        <taxon>Viridiplantae</taxon>
        <taxon>Streptophyta</taxon>
        <taxon>Embryophyta</taxon>
        <taxon>Tracheophyta</taxon>
        <taxon>Spermatophyta</taxon>
        <taxon>Magnoliopsida</taxon>
        <taxon>eudicotyledons</taxon>
        <taxon>Gunneridae</taxon>
        <taxon>Pentapetalae</taxon>
        <taxon>rosids</taxon>
        <taxon>malvids</taxon>
        <taxon>Sapindales</taxon>
        <taxon>Sapindaceae</taxon>
        <taxon>Hippocastanoideae</taxon>
        <taxon>Acereae</taxon>
        <taxon>Acer</taxon>
    </lineage>
</organism>
<dbReference type="PANTHER" id="PTHR47936:SF1">
    <property type="entry name" value="PENTATRICOPEPTIDE REPEAT-CONTAINING PROTEIN GUN1, CHLOROPLASTIC"/>
    <property type="match status" value="1"/>
</dbReference>
<feature type="repeat" description="PPR" evidence="3">
    <location>
        <begin position="740"/>
        <end position="774"/>
    </location>
</feature>
<dbReference type="InterPro" id="IPR010399">
    <property type="entry name" value="Tify_dom"/>
</dbReference>
<feature type="domain" description="Tify" evidence="5">
    <location>
        <begin position="272"/>
        <end position="307"/>
    </location>
</feature>
<dbReference type="GO" id="GO:0009507">
    <property type="term" value="C:chloroplast"/>
    <property type="evidence" value="ECO:0007669"/>
    <property type="project" value="TreeGrafter"/>
</dbReference>
<feature type="repeat" description="PPR" evidence="3">
    <location>
        <begin position="601"/>
        <end position="635"/>
    </location>
</feature>
<evidence type="ECO:0000256" key="1">
    <source>
        <dbReference type="ARBA" id="ARBA00007626"/>
    </source>
</evidence>
<gene>
    <name evidence="6" type="ORF">LWI28_028236</name>
</gene>
<reference evidence="6" key="2">
    <citation type="submission" date="2023-02" db="EMBL/GenBank/DDBJ databases">
        <authorList>
            <person name="Swenson N.G."/>
            <person name="Wegrzyn J.L."/>
            <person name="Mcevoy S.L."/>
        </authorList>
    </citation>
    <scope>NUCLEOTIDE SEQUENCE</scope>
    <source>
        <strain evidence="6">91603</strain>
        <tissue evidence="6">Leaf</tissue>
    </source>
</reference>
<dbReference type="GO" id="GO:0010019">
    <property type="term" value="P:chloroplast-nucleus signaling pathway"/>
    <property type="evidence" value="ECO:0007669"/>
    <property type="project" value="TreeGrafter"/>
</dbReference>
<dbReference type="Proteomes" id="UP001064489">
    <property type="component" value="Chromosome 6"/>
</dbReference>
<dbReference type="EMBL" id="JAJSOW010000004">
    <property type="protein sequence ID" value="KAI9192833.1"/>
    <property type="molecule type" value="Genomic_DNA"/>
</dbReference>
<feature type="repeat" description="PPR" evidence="3">
    <location>
        <begin position="636"/>
        <end position="670"/>
    </location>
</feature>
<comment type="similarity">
    <text evidence="1">Belongs to the PPR family. P subfamily.</text>
</comment>
<feature type="repeat" description="PPR" evidence="3">
    <location>
        <begin position="706"/>
        <end position="736"/>
    </location>
</feature>
<dbReference type="Pfam" id="PF06200">
    <property type="entry name" value="tify"/>
    <property type="match status" value="1"/>
</dbReference>
<dbReference type="PROSITE" id="PS51320">
    <property type="entry name" value="TIFY"/>
    <property type="match status" value="1"/>
</dbReference>
<feature type="compositionally biased region" description="Polar residues" evidence="4">
    <location>
        <begin position="261"/>
        <end position="273"/>
    </location>
</feature>
<dbReference type="GO" id="GO:0031930">
    <property type="term" value="P:mitochondria-nucleus signaling pathway"/>
    <property type="evidence" value="ECO:0007669"/>
    <property type="project" value="TreeGrafter"/>
</dbReference>